<evidence type="ECO:0000256" key="2">
    <source>
        <dbReference type="ARBA" id="ARBA00023316"/>
    </source>
</evidence>
<organism evidence="7 8">
    <name type="scientific">Microcystis aeruginosa NIES-44</name>
    <dbReference type="NCBI Taxonomy" id="449439"/>
    <lineage>
        <taxon>Bacteria</taxon>
        <taxon>Bacillati</taxon>
        <taxon>Cyanobacteriota</taxon>
        <taxon>Cyanophyceae</taxon>
        <taxon>Oscillatoriophycideae</taxon>
        <taxon>Chroococcales</taxon>
        <taxon>Microcystaceae</taxon>
        <taxon>Microcystis</taxon>
    </lineage>
</organism>
<comment type="similarity">
    <text evidence="3 4">Belongs to the RlpA family.</text>
</comment>
<feature type="region of interest" description="Disordered" evidence="5">
    <location>
        <begin position="93"/>
        <end position="170"/>
    </location>
</feature>
<dbReference type="AlphaFoldDB" id="A0A0A1VZ85"/>
<comment type="function">
    <text evidence="3">Lytic transglycosylase with a strong preference for naked glycan strands that lack stem peptides.</text>
</comment>
<dbReference type="Gene3D" id="2.40.40.10">
    <property type="entry name" value="RlpA-like domain"/>
    <property type="match status" value="1"/>
</dbReference>
<accession>A0A0A1VZ85</accession>
<dbReference type="NCBIfam" id="TIGR00413">
    <property type="entry name" value="rlpA"/>
    <property type="match status" value="1"/>
</dbReference>
<evidence type="ECO:0000313" key="8">
    <source>
        <dbReference type="Proteomes" id="UP000030321"/>
    </source>
</evidence>
<keyword evidence="2 3" id="KW-0961">Cell wall biogenesis/degradation</keyword>
<dbReference type="HAMAP" id="MF_02071">
    <property type="entry name" value="RlpA"/>
    <property type="match status" value="1"/>
</dbReference>
<feature type="domain" description="RlpA-like protein double-psi beta-barrel" evidence="6">
    <location>
        <begin position="152"/>
        <end position="239"/>
    </location>
</feature>
<dbReference type="CDD" id="cd22268">
    <property type="entry name" value="DPBB_RlpA-like"/>
    <property type="match status" value="1"/>
</dbReference>
<dbReference type="PANTHER" id="PTHR34183:SF8">
    <property type="entry name" value="ENDOLYTIC PEPTIDOGLYCAN TRANSGLYCOSYLASE RLPA-RELATED"/>
    <property type="match status" value="1"/>
</dbReference>
<keyword evidence="7" id="KW-0449">Lipoprotein</keyword>
<name>A0A0A1VZ85_MICAE</name>
<evidence type="ECO:0000256" key="1">
    <source>
        <dbReference type="ARBA" id="ARBA00023239"/>
    </source>
</evidence>
<dbReference type="EC" id="4.2.2.-" evidence="3"/>
<dbReference type="EMBL" id="BBPA01000064">
    <property type="protein sequence ID" value="GAL94813.1"/>
    <property type="molecule type" value="Genomic_DNA"/>
</dbReference>
<dbReference type="GO" id="GO:0000270">
    <property type="term" value="P:peptidoglycan metabolic process"/>
    <property type="evidence" value="ECO:0007669"/>
    <property type="project" value="UniProtKB-UniRule"/>
</dbReference>
<dbReference type="PANTHER" id="PTHR34183">
    <property type="entry name" value="ENDOLYTIC PEPTIDOGLYCAN TRANSGLYCOSYLASE RLPA"/>
    <property type="match status" value="1"/>
</dbReference>
<dbReference type="Proteomes" id="UP000030321">
    <property type="component" value="Unassembled WGS sequence"/>
</dbReference>
<dbReference type="SUPFAM" id="SSF50685">
    <property type="entry name" value="Barwin-like endoglucanases"/>
    <property type="match status" value="1"/>
</dbReference>
<evidence type="ECO:0000256" key="5">
    <source>
        <dbReference type="SAM" id="MobiDB-lite"/>
    </source>
</evidence>
<dbReference type="InterPro" id="IPR034718">
    <property type="entry name" value="RlpA"/>
</dbReference>
<keyword evidence="1 3" id="KW-0456">Lyase</keyword>
<feature type="compositionally biased region" description="Polar residues" evidence="5">
    <location>
        <begin position="107"/>
        <end position="119"/>
    </location>
</feature>
<dbReference type="GO" id="GO:0071555">
    <property type="term" value="P:cell wall organization"/>
    <property type="evidence" value="ECO:0007669"/>
    <property type="project" value="UniProtKB-KW"/>
</dbReference>
<protein>
    <recommendedName>
        <fullName evidence="3">Probable endolytic peptidoglycan transglycosylase RlpA</fullName>
        <ecNumber evidence="3">4.2.2.-</ecNumber>
    </recommendedName>
</protein>
<comment type="caution">
    <text evidence="7">The sequence shown here is derived from an EMBL/GenBank/DDBJ whole genome shotgun (WGS) entry which is preliminary data.</text>
</comment>
<dbReference type="RefSeq" id="WP_045360999.1">
    <property type="nucleotide sequence ID" value="NZ_BBPA01000064.1"/>
</dbReference>
<proteinExistence type="inferred from homology"/>
<reference evidence="8" key="1">
    <citation type="journal article" date="2015" name="Genome">
        <title>Whole Genome Sequence of the Non-Microcystin-Producing Microcystis aeruginosa Strain NIES-44.</title>
        <authorList>
            <person name="Okano K."/>
            <person name="Miyata N."/>
            <person name="Ozaki Y."/>
        </authorList>
    </citation>
    <scope>NUCLEOTIDE SEQUENCE [LARGE SCALE GENOMIC DNA]</scope>
    <source>
        <strain evidence="8">NIES-44</strain>
    </source>
</reference>
<dbReference type="GO" id="GO:0008932">
    <property type="term" value="F:lytic endotransglycosylase activity"/>
    <property type="evidence" value="ECO:0007669"/>
    <property type="project" value="UniProtKB-UniRule"/>
</dbReference>
<evidence type="ECO:0000313" key="7">
    <source>
        <dbReference type="EMBL" id="GAL94813.1"/>
    </source>
</evidence>
<evidence type="ECO:0000259" key="6">
    <source>
        <dbReference type="Pfam" id="PF03330"/>
    </source>
</evidence>
<dbReference type="InterPro" id="IPR036908">
    <property type="entry name" value="RlpA-like_sf"/>
</dbReference>
<dbReference type="Pfam" id="PF03330">
    <property type="entry name" value="DPBB_1"/>
    <property type="match status" value="1"/>
</dbReference>
<sequence>MNKQLINKLQAVTALTVLGTTASIICSQTAGHSNSLTDISVDRQTVIESTTQTVLSAFSNSRTTDSDIKVSRSVQDNANEILKTLESLVDKENTVPASVTPRPQEAIPSTVQPQSQPNQVKPAPASNPASVTPPEKPKTSPEVKTSSRPRKKGMASWYGRGFHGRRTASGETFNSSGLTAAHRYLPFGTKVRVTNLRNGRSVVVRINDRGPFSGGRVIDLSRGAAAIIGVFQSGVAPVVLEVLGR</sequence>
<dbReference type="InterPro" id="IPR012997">
    <property type="entry name" value="RplA"/>
</dbReference>
<dbReference type="InterPro" id="IPR009009">
    <property type="entry name" value="RlpA-like_DPBB"/>
</dbReference>
<gene>
    <name evidence="3" type="primary">rlpA</name>
    <name evidence="7" type="ORF">N44_03668</name>
</gene>
<evidence type="ECO:0000256" key="4">
    <source>
        <dbReference type="RuleBase" id="RU003495"/>
    </source>
</evidence>
<evidence type="ECO:0000256" key="3">
    <source>
        <dbReference type="HAMAP-Rule" id="MF_02071"/>
    </source>
</evidence>